<name>A0ABM9AKK2_9BACT</name>
<sequence>MDFVIFLLVALISFAGSLQIGAVNLAVVQTTLNRNLSAGILVAIGGSIPEFIYSFLALKGLFFLQNNQLIINVLNWLIIPVFLLMGLMNLFQNETKIVDTNKASVIKNIDFIKGLSLGMLNPQLLPFWFFILVYLSKYFVINSLSEKYAFILGTGIGAFALLFLFAYLSHYYNERIKKLLRCYSVNRIMGYFFISLAVIQAIKVFV</sequence>
<dbReference type="InterPro" id="IPR001123">
    <property type="entry name" value="LeuE-type"/>
</dbReference>
<feature type="transmembrane region" description="Helical" evidence="6">
    <location>
        <begin position="36"/>
        <end position="57"/>
    </location>
</feature>
<gene>
    <name evidence="7" type="ORF">EMA8858_00395</name>
</gene>
<feature type="transmembrane region" description="Helical" evidence="6">
    <location>
        <begin position="148"/>
        <end position="168"/>
    </location>
</feature>
<comment type="subcellular location">
    <subcellularLocation>
        <location evidence="1">Cell membrane</location>
        <topology evidence="1">Multi-pass membrane protein</topology>
    </subcellularLocation>
</comment>
<keyword evidence="3 6" id="KW-0812">Transmembrane</keyword>
<dbReference type="PANTHER" id="PTHR30086">
    <property type="entry name" value="ARGININE EXPORTER PROTEIN ARGO"/>
    <property type="match status" value="1"/>
</dbReference>
<dbReference type="PANTHER" id="PTHR30086:SF20">
    <property type="entry name" value="ARGININE EXPORTER PROTEIN ARGO-RELATED"/>
    <property type="match status" value="1"/>
</dbReference>
<comment type="caution">
    <text evidence="7">The sequence shown here is derived from an EMBL/GenBank/DDBJ whole genome shotgun (WGS) entry which is preliminary data.</text>
</comment>
<keyword evidence="5 6" id="KW-0472">Membrane</keyword>
<evidence type="ECO:0000256" key="5">
    <source>
        <dbReference type="ARBA" id="ARBA00023136"/>
    </source>
</evidence>
<feature type="transmembrane region" description="Helical" evidence="6">
    <location>
        <begin position="69"/>
        <end position="91"/>
    </location>
</feature>
<evidence type="ECO:0000256" key="4">
    <source>
        <dbReference type="ARBA" id="ARBA00022989"/>
    </source>
</evidence>
<proteinExistence type="predicted"/>
<evidence type="ECO:0000256" key="1">
    <source>
        <dbReference type="ARBA" id="ARBA00004651"/>
    </source>
</evidence>
<accession>A0ABM9AKK2</accession>
<evidence type="ECO:0000256" key="3">
    <source>
        <dbReference type="ARBA" id="ARBA00022692"/>
    </source>
</evidence>
<dbReference type="EMBL" id="CAKLPY010000001">
    <property type="protein sequence ID" value="CAH0994286.1"/>
    <property type="molecule type" value="Genomic_DNA"/>
</dbReference>
<keyword evidence="2" id="KW-1003">Cell membrane</keyword>
<evidence type="ECO:0000313" key="8">
    <source>
        <dbReference type="Proteomes" id="UP000837932"/>
    </source>
</evidence>
<feature type="transmembrane region" description="Helical" evidence="6">
    <location>
        <begin position="188"/>
        <end position="205"/>
    </location>
</feature>
<organism evidence="7 8">
    <name type="scientific">Emticicia aquatica</name>
    <dbReference type="NCBI Taxonomy" id="1681835"/>
    <lineage>
        <taxon>Bacteria</taxon>
        <taxon>Pseudomonadati</taxon>
        <taxon>Bacteroidota</taxon>
        <taxon>Cytophagia</taxon>
        <taxon>Cytophagales</taxon>
        <taxon>Leadbetterellaceae</taxon>
        <taxon>Emticicia</taxon>
    </lineage>
</organism>
<keyword evidence="8" id="KW-1185">Reference proteome</keyword>
<evidence type="ECO:0000256" key="6">
    <source>
        <dbReference type="SAM" id="Phobius"/>
    </source>
</evidence>
<protein>
    <recommendedName>
        <fullName evidence="9">Lysine transporter LysE</fullName>
    </recommendedName>
</protein>
<evidence type="ECO:0008006" key="9">
    <source>
        <dbReference type="Google" id="ProtNLM"/>
    </source>
</evidence>
<evidence type="ECO:0000256" key="2">
    <source>
        <dbReference type="ARBA" id="ARBA00022475"/>
    </source>
</evidence>
<evidence type="ECO:0000313" key="7">
    <source>
        <dbReference type="EMBL" id="CAH0994286.1"/>
    </source>
</evidence>
<dbReference type="Pfam" id="PF01810">
    <property type="entry name" value="LysE"/>
    <property type="match status" value="1"/>
</dbReference>
<reference evidence="7" key="1">
    <citation type="submission" date="2021-12" db="EMBL/GenBank/DDBJ databases">
        <authorList>
            <person name="Rodrigo-Torres L."/>
            <person name="Arahal R. D."/>
            <person name="Lucena T."/>
        </authorList>
    </citation>
    <scope>NUCLEOTIDE SEQUENCE</scope>
    <source>
        <strain evidence="7">CECT 8858</strain>
    </source>
</reference>
<keyword evidence="4 6" id="KW-1133">Transmembrane helix</keyword>
<dbReference type="Proteomes" id="UP000837932">
    <property type="component" value="Unassembled WGS sequence"/>
</dbReference>